<dbReference type="Gene3D" id="3.40.50.300">
    <property type="entry name" value="P-loop containing nucleotide triphosphate hydrolases"/>
    <property type="match status" value="1"/>
</dbReference>
<gene>
    <name evidence="6" type="primary">gspE</name>
    <name evidence="6" type="ORF">NUTIK01_14470</name>
</gene>
<feature type="domain" description="Bacterial type II secretion system protein E" evidence="5">
    <location>
        <begin position="325"/>
        <end position="339"/>
    </location>
</feature>
<evidence type="ECO:0000313" key="6">
    <source>
        <dbReference type="EMBL" id="GMM60670.1"/>
    </source>
</evidence>
<sequence>MTMTFRVEAASGMPVWRPDYALARERGILVEAEEASGLALVLREDANALCLLDVRRLAGPIASWRRVSGPVFEALLAETYVEGVRGAQVAAADALLQEELQDGGPAGLDLPSAEDLLGSADDAPVIRLINGLLAEGLRQGASDIHLEPYEQALVVRLRRDGQLAELLRLPAHVAPLVASRIKVMARLDIAERRLPQDGRMALDLAGRLVDVRVSTLPSRAGERVVLRLLDKARAGIGLSSLGLDGAAESVLRQALAQPNGIVLVTGPTGSGKTTTLYAALGLLGDGTRNILTVEDPVEYAVEGVGQTQVNPRLGLTFAAGLRAILRQDPDVVMVGEIRDAETAQIAVQAALTGHLVLATVHTNDAAGAVTRLRDMGVEPFLLAATLRAVIAQRLLRRLCPDCAREEPLDMRLAAILGLEPGAMVRRAQGCADCGQSGHAGRIGVYEALRVDEGLRRLIHDEADEARLADHAFAHAPRLADAARALVVGGAKGGIVGAEEAARILRQEQG</sequence>
<accession>A0ABQ6P621</accession>
<dbReference type="InterPro" id="IPR003593">
    <property type="entry name" value="AAA+_ATPase"/>
</dbReference>
<evidence type="ECO:0000256" key="3">
    <source>
        <dbReference type="ARBA" id="ARBA00022840"/>
    </source>
</evidence>
<protein>
    <recommendedName>
        <fullName evidence="4">General secretion pathway protein E</fullName>
    </recommendedName>
</protein>
<dbReference type="InterPro" id="IPR054757">
    <property type="entry name" value="GSPE_N1E"/>
</dbReference>
<dbReference type="SUPFAM" id="SSF52540">
    <property type="entry name" value="P-loop containing nucleoside triphosphate hydrolases"/>
    <property type="match status" value="1"/>
</dbReference>
<dbReference type="PANTHER" id="PTHR30258:SF27">
    <property type="entry name" value="BACTERIOPHAGE ADSORPTION PROTEIN B-RELATED"/>
    <property type="match status" value="1"/>
</dbReference>
<name>A0ABQ6P621_9SPHN</name>
<dbReference type="Gene3D" id="3.30.450.90">
    <property type="match status" value="1"/>
</dbReference>
<evidence type="ECO:0000256" key="1">
    <source>
        <dbReference type="ARBA" id="ARBA00006611"/>
    </source>
</evidence>
<organism evidence="6 7">
    <name type="scientific">Novosphingobium pituita</name>
    <dbReference type="NCBI Taxonomy" id="3056842"/>
    <lineage>
        <taxon>Bacteria</taxon>
        <taxon>Pseudomonadati</taxon>
        <taxon>Pseudomonadota</taxon>
        <taxon>Alphaproteobacteria</taxon>
        <taxon>Sphingomonadales</taxon>
        <taxon>Sphingomonadaceae</taxon>
        <taxon>Novosphingobium</taxon>
    </lineage>
</organism>
<evidence type="ECO:0000259" key="5">
    <source>
        <dbReference type="PROSITE" id="PS00662"/>
    </source>
</evidence>
<dbReference type="SMART" id="SM00382">
    <property type="entry name" value="AAA"/>
    <property type="match status" value="1"/>
</dbReference>
<dbReference type="CDD" id="cd01129">
    <property type="entry name" value="PulE-GspE-like"/>
    <property type="match status" value="1"/>
</dbReference>
<evidence type="ECO:0000256" key="2">
    <source>
        <dbReference type="ARBA" id="ARBA00022741"/>
    </source>
</evidence>
<dbReference type="InterPro" id="IPR001482">
    <property type="entry name" value="T2SS/T4SS_dom"/>
</dbReference>
<evidence type="ECO:0000256" key="4">
    <source>
        <dbReference type="ARBA" id="ARBA00047206"/>
    </source>
</evidence>
<evidence type="ECO:0000313" key="7">
    <source>
        <dbReference type="Proteomes" id="UP001187221"/>
    </source>
</evidence>
<dbReference type="SUPFAM" id="SSF160246">
    <property type="entry name" value="EspE N-terminal domain-like"/>
    <property type="match status" value="1"/>
</dbReference>
<dbReference type="Pfam" id="PF00437">
    <property type="entry name" value="T2SSE"/>
    <property type="match status" value="1"/>
</dbReference>
<dbReference type="Gene3D" id="3.30.300.160">
    <property type="entry name" value="Type II secretion system, protein E, N-terminal domain"/>
    <property type="match status" value="1"/>
</dbReference>
<keyword evidence="7" id="KW-1185">Reference proteome</keyword>
<dbReference type="InterPro" id="IPR027417">
    <property type="entry name" value="P-loop_NTPase"/>
</dbReference>
<dbReference type="RefSeq" id="WP_411911504.1">
    <property type="nucleotide sequence ID" value="NZ_BTFW01000001.1"/>
</dbReference>
<comment type="caution">
    <text evidence="6">The sequence shown here is derived from an EMBL/GenBank/DDBJ whole genome shotgun (WGS) entry which is preliminary data.</text>
</comment>
<proteinExistence type="inferred from homology"/>
<comment type="similarity">
    <text evidence="1">Belongs to the GSP E family.</text>
</comment>
<keyword evidence="2" id="KW-0547">Nucleotide-binding</keyword>
<dbReference type="PANTHER" id="PTHR30258">
    <property type="entry name" value="TYPE II SECRETION SYSTEM PROTEIN GSPE-RELATED"/>
    <property type="match status" value="1"/>
</dbReference>
<dbReference type="PROSITE" id="PS00662">
    <property type="entry name" value="T2SP_E"/>
    <property type="match status" value="1"/>
</dbReference>
<dbReference type="Pfam" id="PF22341">
    <property type="entry name" value="GSPE_N1E"/>
    <property type="match status" value="1"/>
</dbReference>
<keyword evidence="3" id="KW-0067">ATP-binding</keyword>
<dbReference type="EMBL" id="BTFW01000001">
    <property type="protein sequence ID" value="GMM60670.1"/>
    <property type="molecule type" value="Genomic_DNA"/>
</dbReference>
<dbReference type="Proteomes" id="UP001187221">
    <property type="component" value="Unassembled WGS sequence"/>
</dbReference>
<dbReference type="InterPro" id="IPR037257">
    <property type="entry name" value="T2SS_E_N_sf"/>
</dbReference>
<reference evidence="6 7" key="1">
    <citation type="submission" date="2023-06" db="EMBL/GenBank/DDBJ databases">
        <title>Draft genome sequence of Novosphingobium sp. strain IK01.</title>
        <authorList>
            <person name="Hatamoto M."/>
            <person name="Ikarashi T."/>
            <person name="Yamaguchi T."/>
        </authorList>
    </citation>
    <scope>NUCLEOTIDE SEQUENCE [LARGE SCALE GENOMIC DNA]</scope>
    <source>
        <strain evidence="6 7">IK01</strain>
    </source>
</reference>